<dbReference type="EMBL" id="BAAAYX010000002">
    <property type="protein sequence ID" value="GAA3691301.1"/>
    <property type="molecule type" value="Genomic_DNA"/>
</dbReference>
<dbReference type="NCBIfam" id="NF046112">
    <property type="entry name" value="MSMEG_6209_Nter"/>
    <property type="match status" value="1"/>
</dbReference>
<dbReference type="Gene3D" id="1.10.8.1060">
    <property type="entry name" value="Corynebacterium glutamicum thioredoxin-dependent arsenate reductase, N-terminal domain"/>
    <property type="match status" value="1"/>
</dbReference>
<keyword evidence="3" id="KW-1185">Reference proteome</keyword>
<reference evidence="3" key="1">
    <citation type="journal article" date="2019" name="Int. J. Syst. Evol. Microbiol.">
        <title>The Global Catalogue of Microorganisms (GCM) 10K type strain sequencing project: providing services to taxonomists for standard genome sequencing and annotation.</title>
        <authorList>
            <consortium name="The Broad Institute Genomics Platform"/>
            <consortium name="The Broad Institute Genome Sequencing Center for Infectious Disease"/>
            <person name="Wu L."/>
            <person name="Ma J."/>
        </authorList>
    </citation>
    <scope>NUCLEOTIDE SEQUENCE [LARGE SCALE GENOMIC DNA]</scope>
    <source>
        <strain evidence="3">JCM 16548</strain>
    </source>
</reference>
<evidence type="ECO:0000259" key="1">
    <source>
        <dbReference type="Pfam" id="PF21234"/>
    </source>
</evidence>
<evidence type="ECO:0000313" key="2">
    <source>
        <dbReference type="EMBL" id="GAA3691301.1"/>
    </source>
</evidence>
<dbReference type="RefSeq" id="WP_344810495.1">
    <property type="nucleotide sequence ID" value="NZ_BAAAYX010000002.1"/>
</dbReference>
<dbReference type="Proteomes" id="UP001500051">
    <property type="component" value="Unassembled WGS sequence"/>
</dbReference>
<protein>
    <recommendedName>
        <fullName evidence="1">Protein-tyrosine-phosphatase-like N-terminal domain-containing protein</fullName>
    </recommendedName>
</protein>
<organism evidence="2 3">
    <name type="scientific">Microlunatus aurantiacus</name>
    <dbReference type="NCBI Taxonomy" id="446786"/>
    <lineage>
        <taxon>Bacteria</taxon>
        <taxon>Bacillati</taxon>
        <taxon>Actinomycetota</taxon>
        <taxon>Actinomycetes</taxon>
        <taxon>Propionibacteriales</taxon>
        <taxon>Propionibacteriaceae</taxon>
        <taxon>Microlunatus</taxon>
    </lineage>
</organism>
<dbReference type="Pfam" id="PF21234">
    <property type="entry name" value="Phosphatase-like_N"/>
    <property type="match status" value="1"/>
</dbReference>
<comment type="caution">
    <text evidence="2">The sequence shown here is derived from an EMBL/GenBank/DDBJ whole genome shotgun (WGS) entry which is preliminary data.</text>
</comment>
<feature type="domain" description="Protein-tyrosine-phosphatase-like N-terminal" evidence="1">
    <location>
        <begin position="18"/>
        <end position="71"/>
    </location>
</feature>
<sequence>MLQTDPGGDSPDLERQFERVVDALTLRFDGLHEPTTVARVVQDARRELERQARITTYLPVLATKRAVDRLTGV</sequence>
<dbReference type="InterPro" id="IPR048716">
    <property type="entry name" value="Phosphatase-like_N"/>
</dbReference>
<proteinExistence type="predicted"/>
<name>A0ABP7CMI6_9ACTN</name>
<gene>
    <name evidence="2" type="ORF">GCM10022204_03020</name>
</gene>
<evidence type="ECO:0000313" key="3">
    <source>
        <dbReference type="Proteomes" id="UP001500051"/>
    </source>
</evidence>
<accession>A0ABP7CMI6</accession>